<gene>
    <name evidence="3" type="ORF">SG35_022665</name>
</gene>
<keyword evidence="4" id="KW-1185">Reference proteome</keyword>
<evidence type="ECO:0000259" key="2">
    <source>
        <dbReference type="Pfam" id="PF09832"/>
    </source>
</evidence>
<proteinExistence type="predicted"/>
<dbReference type="Pfam" id="PF09832">
    <property type="entry name" value="DUF2059"/>
    <property type="match status" value="1"/>
</dbReference>
<protein>
    <submittedName>
        <fullName evidence="3">DUF2059 domain-containing protein</fullName>
    </submittedName>
</protein>
<keyword evidence="1" id="KW-0732">Signal</keyword>
<dbReference type="KEGG" id="tact:SG35_022665"/>
<dbReference type="AlphaFoldDB" id="A0AAE9YX61"/>
<sequence>MNKVFLSATFALAMFAYPVNAESPSKKAAIEEVFVVMGMDKQIYGGFEAMMLTVDQQAARLQLNGEETEELKNIYRNWFEHDIDRVKIKAEMVELYAQTFSEKEIAELLTFYKSPTGQKLLEKSPELMKLGAQIGMKEGQLKQHLLIERVQPFIEKHTK</sequence>
<evidence type="ECO:0000313" key="3">
    <source>
        <dbReference type="EMBL" id="WDE01989.1"/>
    </source>
</evidence>
<feature type="domain" description="DUF2059" evidence="2">
    <location>
        <begin position="87"/>
        <end position="140"/>
    </location>
</feature>
<organism evidence="3 4">
    <name type="scientific">Thalassomonas actiniarum</name>
    <dbReference type="NCBI Taxonomy" id="485447"/>
    <lineage>
        <taxon>Bacteria</taxon>
        <taxon>Pseudomonadati</taxon>
        <taxon>Pseudomonadota</taxon>
        <taxon>Gammaproteobacteria</taxon>
        <taxon>Alteromonadales</taxon>
        <taxon>Colwelliaceae</taxon>
        <taxon>Thalassomonas</taxon>
    </lineage>
</organism>
<dbReference type="Proteomes" id="UP000032568">
    <property type="component" value="Chromosome"/>
</dbReference>
<dbReference type="EMBL" id="CP059735">
    <property type="protein sequence ID" value="WDE01989.1"/>
    <property type="molecule type" value="Genomic_DNA"/>
</dbReference>
<dbReference type="InterPro" id="IPR018637">
    <property type="entry name" value="DUF2059"/>
</dbReference>
<feature type="signal peptide" evidence="1">
    <location>
        <begin position="1"/>
        <end position="21"/>
    </location>
</feature>
<reference evidence="3 4" key="1">
    <citation type="journal article" date="2015" name="Genome Announc.">
        <title>Draft Genome Sequences of Marine Isolates of Thalassomonas viridans and Thalassomonas actiniarum.</title>
        <authorList>
            <person name="Olonade I."/>
            <person name="van Zyl L.J."/>
            <person name="Trindade M."/>
        </authorList>
    </citation>
    <scope>NUCLEOTIDE SEQUENCE [LARGE SCALE GENOMIC DNA]</scope>
    <source>
        <strain evidence="3 4">A5K-106</strain>
    </source>
</reference>
<evidence type="ECO:0000313" key="4">
    <source>
        <dbReference type="Proteomes" id="UP000032568"/>
    </source>
</evidence>
<evidence type="ECO:0000256" key="1">
    <source>
        <dbReference type="SAM" id="SignalP"/>
    </source>
</evidence>
<accession>A0AAE9YX61</accession>
<name>A0AAE9YX61_9GAMM</name>
<feature type="chain" id="PRO_5042249975" evidence="1">
    <location>
        <begin position="22"/>
        <end position="159"/>
    </location>
</feature>
<reference evidence="3 4" key="2">
    <citation type="journal article" date="2022" name="Mar. Drugs">
        <title>Bioassay-Guided Fractionation Leads to the Detection of Cholic Acid Generated by the Rare Thalassomonas sp.</title>
        <authorList>
            <person name="Pheiffer F."/>
            <person name="Schneider Y.K."/>
            <person name="Hansen E.H."/>
            <person name="Andersen J.H."/>
            <person name="Isaksson J."/>
            <person name="Busche T."/>
            <person name="R C."/>
            <person name="Kalinowski J."/>
            <person name="Zyl L.V."/>
            <person name="Trindade M."/>
        </authorList>
    </citation>
    <scope>NUCLEOTIDE SEQUENCE [LARGE SCALE GENOMIC DNA]</scope>
    <source>
        <strain evidence="3 4">A5K-106</strain>
    </source>
</reference>